<evidence type="ECO:0000256" key="1">
    <source>
        <dbReference type="ARBA" id="ARBA00004141"/>
    </source>
</evidence>
<gene>
    <name evidence="7" type="ORF">SAMN02910314_00423</name>
</gene>
<evidence type="ECO:0000313" key="8">
    <source>
        <dbReference type="Proteomes" id="UP000182975"/>
    </source>
</evidence>
<dbReference type="AlphaFoldDB" id="A0A172RZF8"/>
<dbReference type="STRING" id="79604.AAY81_08010"/>
<dbReference type="KEGG" id="ddt:AAY81_08010"/>
<feature type="transmembrane region" description="Helical" evidence="5">
    <location>
        <begin position="94"/>
        <end position="125"/>
    </location>
</feature>
<dbReference type="EMBL" id="FOEC01000002">
    <property type="protein sequence ID" value="SEO51854.1"/>
    <property type="molecule type" value="Genomic_DNA"/>
</dbReference>
<comment type="subcellular location">
    <subcellularLocation>
        <location evidence="1">Membrane</location>
        <topology evidence="1">Multi-pass membrane protein</topology>
    </subcellularLocation>
</comment>
<dbReference type="Proteomes" id="UP000182975">
    <property type="component" value="Unassembled WGS sequence"/>
</dbReference>
<evidence type="ECO:0000259" key="6">
    <source>
        <dbReference type="Pfam" id="PF13240"/>
    </source>
</evidence>
<sequence length="152" mass="16213">MFCPNCGKQLAEGSSTCDSCGTTVPNQESAQQANATYEAPQQPNYQPAANQKVYAQTTGTSRALAMSVYWGLLPLIFAACVADKDTDPFIKHHLNQALVIFIGSIIAAFLSIILIGGILAIFLLVVGIMGTVQAYHGELTELPLVGKIKLLK</sequence>
<proteinExistence type="predicted"/>
<dbReference type="Pfam" id="PF13240">
    <property type="entry name" value="Zn_Ribbon_1"/>
    <property type="match status" value="1"/>
</dbReference>
<evidence type="ECO:0000256" key="3">
    <source>
        <dbReference type="ARBA" id="ARBA00022989"/>
    </source>
</evidence>
<dbReference type="InterPro" id="IPR019109">
    <property type="entry name" value="MamF_MmsF"/>
</dbReference>
<keyword evidence="3 5" id="KW-1133">Transmembrane helix</keyword>
<evidence type="ECO:0000256" key="4">
    <source>
        <dbReference type="ARBA" id="ARBA00023136"/>
    </source>
</evidence>
<keyword evidence="8" id="KW-1185">Reference proteome</keyword>
<evidence type="ECO:0000256" key="5">
    <source>
        <dbReference type="SAM" id="Phobius"/>
    </source>
</evidence>
<keyword evidence="2 5" id="KW-0812">Transmembrane</keyword>
<keyword evidence="4 5" id="KW-0472">Membrane</keyword>
<evidence type="ECO:0000256" key="2">
    <source>
        <dbReference type="ARBA" id="ARBA00022692"/>
    </source>
</evidence>
<accession>A0A172RZF8</accession>
<dbReference type="Pfam" id="PF09685">
    <property type="entry name" value="MamF_MmsF"/>
    <property type="match status" value="1"/>
</dbReference>
<name>A0A172RZF8_9ACTN</name>
<protein>
    <submittedName>
        <fullName evidence="7">Zinc-ribbon domain-containing protein</fullName>
    </submittedName>
</protein>
<organism evidence="7 8">
    <name type="scientific">Denitrobacterium detoxificans</name>
    <dbReference type="NCBI Taxonomy" id="79604"/>
    <lineage>
        <taxon>Bacteria</taxon>
        <taxon>Bacillati</taxon>
        <taxon>Actinomycetota</taxon>
        <taxon>Coriobacteriia</taxon>
        <taxon>Eggerthellales</taxon>
        <taxon>Eggerthellaceae</taxon>
        <taxon>Denitrobacterium</taxon>
    </lineage>
</organism>
<evidence type="ECO:0000313" key="7">
    <source>
        <dbReference type="EMBL" id="SEO51854.1"/>
    </source>
</evidence>
<feature type="domain" description="Zinc-ribbon" evidence="6">
    <location>
        <begin position="2"/>
        <end position="23"/>
    </location>
</feature>
<dbReference type="InterPro" id="IPR026870">
    <property type="entry name" value="Zinc_ribbon_dom"/>
</dbReference>
<dbReference type="RefSeq" id="WP_066663702.1">
    <property type="nucleotide sequence ID" value="NZ_CP011402.1"/>
</dbReference>
<reference evidence="8" key="1">
    <citation type="submission" date="2016-10" db="EMBL/GenBank/DDBJ databases">
        <authorList>
            <person name="Varghese N."/>
        </authorList>
    </citation>
    <scope>NUCLEOTIDE SEQUENCE [LARGE SCALE GENOMIC DNA]</scope>
    <source>
        <strain evidence="8">DSM 21843</strain>
    </source>
</reference>
<feature type="transmembrane region" description="Helical" evidence="5">
    <location>
        <begin position="63"/>
        <end position="82"/>
    </location>
</feature>